<dbReference type="GO" id="GO:0055085">
    <property type="term" value="P:transmembrane transport"/>
    <property type="evidence" value="ECO:0007669"/>
    <property type="project" value="InterPro"/>
</dbReference>
<feature type="transmembrane region" description="Helical" evidence="7">
    <location>
        <begin position="277"/>
        <end position="296"/>
    </location>
</feature>
<keyword evidence="6 7" id="KW-0472">Membrane</keyword>
<sequence length="312" mass="35194">MSDISRRTRMKKNLHDIMKHKWLYAFLLPSILILFIFKYLPMLGNIIAFKDYSINTGIIDSPWVGLKHFKYLLFESSEFWGVFKNTIIITFYRIIVGFPAPIILALLLNEIRLIRAKKVAQTIVYLPHFISWVVIAGIFQFLLTVNGGPVNTVLGMFGAEPIPFLQSKEWFRGILVGSSLFKEAGYGTVIYMAALTGIDQQLYEAAKIDGANRWKCLLKITIPGIMPTAVIVLIISVGSTIRTGFEQVLLFISSPVFEVGDILQTYVYRTGLQMGRFSYASAIGMFESIIALVLILTTNKIAKSMREEGGLW</sequence>
<feature type="transmembrane region" description="Helical" evidence="7">
    <location>
        <begin position="21"/>
        <end position="40"/>
    </location>
</feature>
<evidence type="ECO:0000256" key="5">
    <source>
        <dbReference type="ARBA" id="ARBA00022989"/>
    </source>
</evidence>
<evidence type="ECO:0000256" key="1">
    <source>
        <dbReference type="ARBA" id="ARBA00004651"/>
    </source>
</evidence>
<organism evidence="9 10">
    <name type="scientific">Vallitalea pronyensis</name>
    <dbReference type="NCBI Taxonomy" id="1348613"/>
    <lineage>
        <taxon>Bacteria</taxon>
        <taxon>Bacillati</taxon>
        <taxon>Bacillota</taxon>
        <taxon>Clostridia</taxon>
        <taxon>Lachnospirales</taxon>
        <taxon>Vallitaleaceae</taxon>
        <taxon>Vallitalea</taxon>
    </lineage>
</organism>
<dbReference type="Gene3D" id="1.10.3720.10">
    <property type="entry name" value="MetI-like"/>
    <property type="match status" value="1"/>
</dbReference>
<feature type="transmembrane region" description="Helical" evidence="7">
    <location>
        <begin position="170"/>
        <end position="195"/>
    </location>
</feature>
<dbReference type="EMBL" id="CP058649">
    <property type="protein sequence ID" value="QUI25360.1"/>
    <property type="molecule type" value="Genomic_DNA"/>
</dbReference>
<evidence type="ECO:0000256" key="2">
    <source>
        <dbReference type="ARBA" id="ARBA00022448"/>
    </source>
</evidence>
<evidence type="ECO:0000256" key="6">
    <source>
        <dbReference type="ARBA" id="ARBA00023136"/>
    </source>
</evidence>
<name>A0A8J8SIW6_9FIRM</name>
<dbReference type="AlphaFoldDB" id="A0A8J8SIW6"/>
<feature type="domain" description="ABC transmembrane type-1" evidence="8">
    <location>
        <begin position="83"/>
        <end position="298"/>
    </location>
</feature>
<proteinExistence type="inferred from homology"/>
<reference evidence="9" key="1">
    <citation type="submission" date="2020-07" db="EMBL/GenBank/DDBJ databases">
        <title>Vallitalea pronyensis genome.</title>
        <authorList>
            <person name="Postec A."/>
        </authorList>
    </citation>
    <scope>NUCLEOTIDE SEQUENCE</scope>
    <source>
        <strain evidence="9">FatNI3</strain>
    </source>
</reference>
<dbReference type="PANTHER" id="PTHR43227">
    <property type="entry name" value="BLL4140 PROTEIN"/>
    <property type="match status" value="1"/>
</dbReference>
<keyword evidence="10" id="KW-1185">Reference proteome</keyword>
<dbReference type="Pfam" id="PF00528">
    <property type="entry name" value="BPD_transp_1"/>
    <property type="match status" value="1"/>
</dbReference>
<dbReference type="GO" id="GO:0005886">
    <property type="term" value="C:plasma membrane"/>
    <property type="evidence" value="ECO:0007669"/>
    <property type="project" value="UniProtKB-SubCell"/>
</dbReference>
<dbReference type="SUPFAM" id="SSF161098">
    <property type="entry name" value="MetI-like"/>
    <property type="match status" value="1"/>
</dbReference>
<evidence type="ECO:0000256" key="7">
    <source>
        <dbReference type="RuleBase" id="RU363032"/>
    </source>
</evidence>
<evidence type="ECO:0000313" key="10">
    <source>
        <dbReference type="Proteomes" id="UP000683246"/>
    </source>
</evidence>
<feature type="transmembrane region" description="Helical" evidence="7">
    <location>
        <begin position="216"/>
        <end position="241"/>
    </location>
</feature>
<protein>
    <submittedName>
        <fullName evidence="9">Sugar ABC transporter permease</fullName>
    </submittedName>
</protein>
<comment type="similarity">
    <text evidence="7">Belongs to the binding-protein-dependent transport system permease family.</text>
</comment>
<feature type="transmembrane region" description="Helical" evidence="7">
    <location>
        <begin position="129"/>
        <end position="150"/>
    </location>
</feature>
<dbReference type="InterPro" id="IPR050809">
    <property type="entry name" value="UgpAE/MalFG_permease"/>
</dbReference>
<comment type="subcellular location">
    <subcellularLocation>
        <location evidence="1 7">Cell membrane</location>
        <topology evidence="1 7">Multi-pass membrane protein</topology>
    </subcellularLocation>
</comment>
<dbReference type="PANTHER" id="PTHR43227:SF11">
    <property type="entry name" value="BLL4140 PROTEIN"/>
    <property type="match status" value="1"/>
</dbReference>
<evidence type="ECO:0000256" key="4">
    <source>
        <dbReference type="ARBA" id="ARBA00022692"/>
    </source>
</evidence>
<feature type="transmembrane region" description="Helical" evidence="7">
    <location>
        <begin position="87"/>
        <end position="108"/>
    </location>
</feature>
<dbReference type="InterPro" id="IPR000515">
    <property type="entry name" value="MetI-like"/>
</dbReference>
<gene>
    <name evidence="9" type="ORF">HZI73_25015</name>
</gene>
<keyword evidence="2 7" id="KW-0813">Transport</keyword>
<evidence type="ECO:0000256" key="3">
    <source>
        <dbReference type="ARBA" id="ARBA00022475"/>
    </source>
</evidence>
<dbReference type="PROSITE" id="PS50928">
    <property type="entry name" value="ABC_TM1"/>
    <property type="match status" value="1"/>
</dbReference>
<keyword evidence="5 7" id="KW-1133">Transmembrane helix</keyword>
<dbReference type="CDD" id="cd06261">
    <property type="entry name" value="TM_PBP2"/>
    <property type="match status" value="1"/>
</dbReference>
<accession>A0A8J8SIW6</accession>
<keyword evidence="4 7" id="KW-0812">Transmembrane</keyword>
<keyword evidence="3" id="KW-1003">Cell membrane</keyword>
<dbReference type="KEGG" id="vpy:HZI73_25015"/>
<evidence type="ECO:0000259" key="8">
    <source>
        <dbReference type="PROSITE" id="PS50928"/>
    </source>
</evidence>
<dbReference type="InterPro" id="IPR035906">
    <property type="entry name" value="MetI-like_sf"/>
</dbReference>
<dbReference type="Proteomes" id="UP000683246">
    <property type="component" value="Chromosome"/>
</dbReference>
<evidence type="ECO:0000313" key="9">
    <source>
        <dbReference type="EMBL" id="QUI25360.1"/>
    </source>
</evidence>